<comment type="caution">
    <text evidence="1">The sequence shown here is derived from an EMBL/GenBank/DDBJ whole genome shotgun (WGS) entry which is preliminary data.</text>
</comment>
<gene>
    <name evidence="1" type="ORF">Anas_04120</name>
</gene>
<dbReference type="EMBL" id="SEYY01023124">
    <property type="protein sequence ID" value="KAB7495079.1"/>
    <property type="molecule type" value="Genomic_DNA"/>
</dbReference>
<accession>A0A5N5SNA8</accession>
<evidence type="ECO:0008006" key="3">
    <source>
        <dbReference type="Google" id="ProtNLM"/>
    </source>
</evidence>
<dbReference type="AlphaFoldDB" id="A0A5N5SNA8"/>
<dbReference type="OrthoDB" id="6344797at2759"/>
<evidence type="ECO:0000313" key="2">
    <source>
        <dbReference type="Proteomes" id="UP000326759"/>
    </source>
</evidence>
<proteinExistence type="predicted"/>
<name>A0A5N5SNA8_9CRUS</name>
<sequence length="222" mass="26751">MDYESFKRELCNRWLIEQIDPLYNLHSALQQIALKIFKIIPQRKIHLCHDIESALRLLEKWKLLSEERLEIIIEFTNLLEGPTEKIRNELRKFKPRYETTSYCHCYENHFNSHCGNYENSFEESNHIDVSKYEPIYSYLSENMGTNQSWIDLGRMLPRMRNKTEELRSDSGLRQKDKILKMLEEFEYSLGGENPITVILQCLERRQLRRQCDFIKENFAHLL</sequence>
<reference evidence="1 2" key="1">
    <citation type="journal article" date="2019" name="PLoS Biol.">
        <title>Sex chromosomes control vertical transmission of feminizing Wolbachia symbionts in an isopod.</title>
        <authorList>
            <person name="Becking T."/>
            <person name="Chebbi M.A."/>
            <person name="Giraud I."/>
            <person name="Moumen B."/>
            <person name="Laverre T."/>
            <person name="Caubet Y."/>
            <person name="Peccoud J."/>
            <person name="Gilbert C."/>
            <person name="Cordaux R."/>
        </authorList>
    </citation>
    <scope>NUCLEOTIDE SEQUENCE [LARGE SCALE GENOMIC DNA]</scope>
    <source>
        <strain evidence="1">ANa2</strain>
        <tissue evidence="1">Whole body excluding digestive tract and cuticle</tissue>
    </source>
</reference>
<evidence type="ECO:0000313" key="1">
    <source>
        <dbReference type="EMBL" id="KAB7495079.1"/>
    </source>
</evidence>
<organism evidence="1 2">
    <name type="scientific">Armadillidium nasatum</name>
    <dbReference type="NCBI Taxonomy" id="96803"/>
    <lineage>
        <taxon>Eukaryota</taxon>
        <taxon>Metazoa</taxon>
        <taxon>Ecdysozoa</taxon>
        <taxon>Arthropoda</taxon>
        <taxon>Crustacea</taxon>
        <taxon>Multicrustacea</taxon>
        <taxon>Malacostraca</taxon>
        <taxon>Eumalacostraca</taxon>
        <taxon>Peracarida</taxon>
        <taxon>Isopoda</taxon>
        <taxon>Oniscidea</taxon>
        <taxon>Crinocheta</taxon>
        <taxon>Armadillidiidae</taxon>
        <taxon>Armadillidium</taxon>
    </lineage>
</organism>
<dbReference type="Proteomes" id="UP000326759">
    <property type="component" value="Unassembled WGS sequence"/>
</dbReference>
<keyword evidence="2" id="KW-1185">Reference proteome</keyword>
<protein>
    <recommendedName>
        <fullName evidence="3">Death domain-containing protein</fullName>
    </recommendedName>
</protein>